<dbReference type="GO" id="GO:0003676">
    <property type="term" value="F:nucleic acid binding"/>
    <property type="evidence" value="ECO:0007669"/>
    <property type="project" value="InterPro"/>
</dbReference>
<sequence length="77" mass="9015">MLKENYGFIEVNIFDDTYKQSKAPKDIFFHYSSLMENPNELSVGDMLEFTVNRKNKQKFAAENVAKMAEKSFRPSKK</sequence>
<dbReference type="EMBL" id="REGN01003381">
    <property type="protein sequence ID" value="RNA22907.1"/>
    <property type="molecule type" value="Genomic_DNA"/>
</dbReference>
<accession>A0A3M7RHI2</accession>
<proteinExistence type="predicted"/>
<name>A0A3M7RHI2_BRAPC</name>
<organism evidence="2 3">
    <name type="scientific">Brachionus plicatilis</name>
    <name type="common">Marine rotifer</name>
    <name type="synonym">Brachionus muelleri</name>
    <dbReference type="NCBI Taxonomy" id="10195"/>
    <lineage>
        <taxon>Eukaryota</taxon>
        <taxon>Metazoa</taxon>
        <taxon>Spiralia</taxon>
        <taxon>Gnathifera</taxon>
        <taxon>Rotifera</taxon>
        <taxon>Eurotatoria</taxon>
        <taxon>Monogononta</taxon>
        <taxon>Pseudotrocha</taxon>
        <taxon>Ploima</taxon>
        <taxon>Brachionidae</taxon>
        <taxon>Brachionus</taxon>
    </lineage>
</organism>
<evidence type="ECO:0000313" key="2">
    <source>
        <dbReference type="EMBL" id="RNA22907.1"/>
    </source>
</evidence>
<feature type="domain" description="CSD" evidence="1">
    <location>
        <begin position="4"/>
        <end position="66"/>
    </location>
</feature>
<dbReference type="InterPro" id="IPR002059">
    <property type="entry name" value="CSP_DNA-bd"/>
</dbReference>
<dbReference type="InterPro" id="IPR012340">
    <property type="entry name" value="NA-bd_OB-fold"/>
</dbReference>
<protein>
    <submittedName>
        <fullName evidence="2">Cold shock domain-containing E1-like</fullName>
    </submittedName>
</protein>
<dbReference type="Proteomes" id="UP000276133">
    <property type="component" value="Unassembled WGS sequence"/>
</dbReference>
<gene>
    <name evidence="2" type="ORF">BpHYR1_024212</name>
</gene>
<comment type="caution">
    <text evidence="2">The sequence shown here is derived from an EMBL/GenBank/DDBJ whole genome shotgun (WGS) entry which is preliminary data.</text>
</comment>
<evidence type="ECO:0000259" key="1">
    <source>
        <dbReference type="Pfam" id="PF00313"/>
    </source>
</evidence>
<reference evidence="2 3" key="1">
    <citation type="journal article" date="2018" name="Sci. Rep.">
        <title>Genomic signatures of local adaptation to the degree of environmental predictability in rotifers.</title>
        <authorList>
            <person name="Franch-Gras L."/>
            <person name="Hahn C."/>
            <person name="Garcia-Roger E.M."/>
            <person name="Carmona M.J."/>
            <person name="Serra M."/>
            <person name="Gomez A."/>
        </authorList>
    </citation>
    <scope>NUCLEOTIDE SEQUENCE [LARGE SCALE GENOMIC DNA]</scope>
    <source>
        <strain evidence="2">HYR1</strain>
    </source>
</reference>
<dbReference type="Pfam" id="PF00313">
    <property type="entry name" value="CSD"/>
    <property type="match status" value="1"/>
</dbReference>
<dbReference type="SUPFAM" id="SSF50249">
    <property type="entry name" value="Nucleic acid-binding proteins"/>
    <property type="match status" value="1"/>
</dbReference>
<dbReference type="AlphaFoldDB" id="A0A3M7RHI2"/>
<dbReference type="OrthoDB" id="74319at2759"/>
<dbReference type="Gene3D" id="2.40.50.140">
    <property type="entry name" value="Nucleic acid-binding proteins"/>
    <property type="match status" value="1"/>
</dbReference>
<evidence type="ECO:0000313" key="3">
    <source>
        <dbReference type="Proteomes" id="UP000276133"/>
    </source>
</evidence>
<keyword evidence="3" id="KW-1185">Reference proteome</keyword>